<evidence type="ECO:0000256" key="2">
    <source>
        <dbReference type="SAM" id="Phobius"/>
    </source>
</evidence>
<reference evidence="4" key="1">
    <citation type="submission" date="2021-06" db="EMBL/GenBank/DDBJ databases">
        <authorList>
            <person name="Kallberg Y."/>
            <person name="Tangrot J."/>
            <person name="Rosling A."/>
        </authorList>
    </citation>
    <scope>NUCLEOTIDE SEQUENCE</scope>
    <source>
        <strain evidence="4">AZ414A</strain>
    </source>
</reference>
<keyword evidence="1" id="KW-0507">mRNA processing</keyword>
<feature type="domain" description="RrmJ-type SAM-dependent 2'-O-MTase" evidence="3">
    <location>
        <begin position="129"/>
        <end position="328"/>
    </location>
</feature>
<keyword evidence="2" id="KW-0472">Membrane</keyword>
<dbReference type="GO" id="GO:0016556">
    <property type="term" value="P:mRNA modification"/>
    <property type="evidence" value="ECO:0007669"/>
    <property type="project" value="UniProtKB-UniRule"/>
</dbReference>
<dbReference type="GO" id="GO:0003676">
    <property type="term" value="F:nucleic acid binding"/>
    <property type="evidence" value="ECO:0007669"/>
    <property type="project" value="UniProtKB-UniRule"/>
</dbReference>
<keyword evidence="2" id="KW-0812">Transmembrane</keyword>
<evidence type="ECO:0000313" key="5">
    <source>
        <dbReference type="Proteomes" id="UP000789706"/>
    </source>
</evidence>
<keyword evidence="1" id="KW-0808">Transferase</keyword>
<dbReference type="GO" id="GO:0004483">
    <property type="term" value="F:methyltransferase cap1 activity"/>
    <property type="evidence" value="ECO:0007669"/>
    <property type="project" value="UniProtKB-UniRule"/>
</dbReference>
<dbReference type="AlphaFoldDB" id="A0A9N8YWA5"/>
<dbReference type="Pfam" id="PF01728">
    <property type="entry name" value="FtsJ"/>
    <property type="match status" value="1"/>
</dbReference>
<dbReference type="SUPFAM" id="SSF53335">
    <property type="entry name" value="S-adenosyl-L-methionine-dependent methyltransferases"/>
    <property type="match status" value="1"/>
</dbReference>
<dbReference type="PANTHER" id="PTHR16121:SF0">
    <property type="entry name" value="CAP-SPECIFIC MRNA (NUCLEOSIDE-2'-O-)-METHYLTRANSFERASE 1"/>
    <property type="match status" value="1"/>
</dbReference>
<comment type="function">
    <text evidence="1">S-adenosyl-L-methionine-dependent methyltransferase that mediates RNA cap1 2'-O-ribose methylation to the 5'-cap structure of RNAs. Methylates the ribose of the first nucleotide of a m(7)GpppG-capped mRNA to produce m(7)GpppNmp (cap1).</text>
</comment>
<dbReference type="InterPro" id="IPR050851">
    <property type="entry name" value="mRNA_Cap_2O-Ribose_MeTrfase"/>
</dbReference>
<keyword evidence="1" id="KW-0539">Nucleus</keyword>
<keyword evidence="1" id="KW-0949">S-adenosyl-L-methionine</keyword>
<sequence length="377" mass="43332">MESDPYNDEDLDYKNTSLSFTIPIPSIDTCPKCTNNYWNRGQNYEEPSNYRDHQLPQNQFTAPKKIELPSQNVAFLTSNFIYEEGKPIPGLEMIVGPILEPDYDQFCIKELVEEARGKANPYEKVGESIFLNLSAMKLACLDSQISFTGVKRYDPVKDPVFWFADLCGGPGGFAEYLLWRKHSCGEKVFGWGITLTGSLDYDLDKFNPDSMVKKSFEPIYGEDGTGDLYKEENMNYFAKIVMEGTHGIGADLGFDIRGQESHQERLLKHLLLCQIITMFITLKKNGVFVLKVFEIFSPFTAGLIWILYRHFERICIIKPLPSRPANSESNMKIAIKQKEGLIELQKYIDNPDLETPDHNEYQRLCLQEWHIIINDEQ</sequence>
<proteinExistence type="predicted"/>
<evidence type="ECO:0000256" key="1">
    <source>
        <dbReference type="RuleBase" id="RU368012"/>
    </source>
</evidence>
<dbReference type="Proteomes" id="UP000789706">
    <property type="component" value="Unassembled WGS sequence"/>
</dbReference>
<dbReference type="PROSITE" id="PS51613">
    <property type="entry name" value="SAM_MT_RRMJ"/>
    <property type="match status" value="1"/>
</dbReference>
<dbReference type="GO" id="GO:0032259">
    <property type="term" value="P:methylation"/>
    <property type="evidence" value="ECO:0007669"/>
    <property type="project" value="UniProtKB-KW"/>
</dbReference>
<protein>
    <recommendedName>
        <fullName evidence="1">Cap-specific mRNA (nucleoside-2'-O-)-methyltransferase 1</fullName>
        <ecNumber evidence="1">2.1.1.57</ecNumber>
    </recommendedName>
    <alternativeName>
        <fullName evidence="1">Cap1 2'O-ribose methyltransferase 1</fullName>
    </alternativeName>
</protein>
<keyword evidence="1" id="KW-0506">mRNA capping</keyword>
<keyword evidence="2" id="KW-1133">Transmembrane helix</keyword>
<accession>A0A9N8YWA5</accession>
<comment type="caution">
    <text evidence="4">The sequence shown here is derived from an EMBL/GenBank/DDBJ whole genome shotgun (WGS) entry which is preliminary data.</text>
</comment>
<dbReference type="GO" id="GO:0005737">
    <property type="term" value="C:cytoplasm"/>
    <property type="evidence" value="ECO:0007669"/>
    <property type="project" value="TreeGrafter"/>
</dbReference>
<dbReference type="InterPro" id="IPR025816">
    <property type="entry name" value="RrmJ-type_MeTrfase"/>
</dbReference>
<dbReference type="Gene3D" id="3.40.50.12760">
    <property type="match status" value="1"/>
</dbReference>
<organism evidence="4 5">
    <name type="scientific">Diversispora eburnea</name>
    <dbReference type="NCBI Taxonomy" id="1213867"/>
    <lineage>
        <taxon>Eukaryota</taxon>
        <taxon>Fungi</taxon>
        <taxon>Fungi incertae sedis</taxon>
        <taxon>Mucoromycota</taxon>
        <taxon>Glomeromycotina</taxon>
        <taxon>Glomeromycetes</taxon>
        <taxon>Diversisporales</taxon>
        <taxon>Diversisporaceae</taxon>
        <taxon>Diversispora</taxon>
    </lineage>
</organism>
<dbReference type="InterPro" id="IPR002877">
    <property type="entry name" value="RNA_MeTrfase_FtsJ_dom"/>
</dbReference>
<keyword evidence="5" id="KW-1185">Reference proteome</keyword>
<dbReference type="InterPro" id="IPR029063">
    <property type="entry name" value="SAM-dependent_MTases_sf"/>
</dbReference>
<evidence type="ECO:0000313" key="4">
    <source>
        <dbReference type="EMBL" id="CAG8450794.1"/>
    </source>
</evidence>
<feature type="transmembrane region" description="Helical" evidence="2">
    <location>
        <begin position="288"/>
        <end position="308"/>
    </location>
</feature>
<evidence type="ECO:0000259" key="3">
    <source>
        <dbReference type="PROSITE" id="PS51613"/>
    </source>
</evidence>
<dbReference type="GO" id="GO:0006370">
    <property type="term" value="P:7-methylguanosine mRNA capping"/>
    <property type="evidence" value="ECO:0007669"/>
    <property type="project" value="UniProtKB-UniRule"/>
</dbReference>
<dbReference type="EC" id="2.1.1.57" evidence="1"/>
<dbReference type="OrthoDB" id="10251234at2759"/>
<keyword evidence="1" id="KW-0489">Methyltransferase</keyword>
<dbReference type="PANTHER" id="PTHR16121">
    <property type="entry name" value="CAP-SPECIFIC MRNA (NUCLEOSIDE-2'-O-)-METHYLTRANSFERASE 1-RELATED"/>
    <property type="match status" value="1"/>
</dbReference>
<name>A0A9N8YWA5_9GLOM</name>
<dbReference type="GO" id="GO:0005634">
    <property type="term" value="C:nucleus"/>
    <property type="evidence" value="ECO:0007669"/>
    <property type="project" value="UniProtKB-SubCell"/>
</dbReference>
<gene>
    <name evidence="4" type="ORF">DEBURN_LOCUS2122</name>
</gene>
<comment type="catalytic activity">
    <reaction evidence="1">
        <text>a 5'-end (N(7)-methyl 5'-triphosphoguanosine)-ribonucleoside in mRNA + S-adenosyl-L-methionine = a 5'-end (N(7)-methyl 5'-triphosphoguanosine)-(2'-O-methyl-ribonucleoside) in mRNA + S-adenosyl-L-homocysteine + H(+)</text>
        <dbReference type="Rhea" id="RHEA:67020"/>
        <dbReference type="Rhea" id="RHEA-COMP:17167"/>
        <dbReference type="Rhea" id="RHEA-COMP:17168"/>
        <dbReference type="ChEBI" id="CHEBI:15378"/>
        <dbReference type="ChEBI" id="CHEBI:57856"/>
        <dbReference type="ChEBI" id="CHEBI:59789"/>
        <dbReference type="ChEBI" id="CHEBI:156461"/>
        <dbReference type="ChEBI" id="CHEBI:167609"/>
        <dbReference type="EC" id="2.1.1.57"/>
    </reaction>
</comment>
<dbReference type="EMBL" id="CAJVPK010000110">
    <property type="protein sequence ID" value="CAG8450794.1"/>
    <property type="molecule type" value="Genomic_DNA"/>
</dbReference>
<comment type="subcellular location">
    <subcellularLocation>
        <location evidence="1">Nucleus</location>
    </subcellularLocation>
</comment>